<name>N1V6F3_9MICC</name>
<keyword evidence="9" id="KW-1185">Reference proteome</keyword>
<sequence length="87" mass="9494">MGDAMRRKKHWNELTTGQKASVFLSSAVQLSLLLAALADLRKRPAAQINGPKPAWAVGSFISFFGPIAYFLFGRKKVGQPSAFGQSR</sequence>
<evidence type="ECO:0000259" key="7">
    <source>
        <dbReference type="Pfam" id="PF13396"/>
    </source>
</evidence>
<keyword evidence="4 6" id="KW-1133">Transmembrane helix</keyword>
<evidence type="ECO:0000256" key="5">
    <source>
        <dbReference type="ARBA" id="ARBA00023136"/>
    </source>
</evidence>
<dbReference type="AlphaFoldDB" id="N1V6F3"/>
<dbReference type="Proteomes" id="UP000010729">
    <property type="component" value="Unassembled WGS sequence"/>
</dbReference>
<protein>
    <recommendedName>
        <fullName evidence="7">Cardiolipin synthase N-terminal domain-containing protein</fullName>
    </recommendedName>
</protein>
<evidence type="ECO:0000256" key="6">
    <source>
        <dbReference type="SAM" id="Phobius"/>
    </source>
</evidence>
<proteinExistence type="predicted"/>
<accession>N1V6F3</accession>
<keyword evidence="5 6" id="KW-0472">Membrane</keyword>
<comment type="subcellular location">
    <subcellularLocation>
        <location evidence="1">Cell membrane</location>
        <topology evidence="1">Multi-pass membrane protein</topology>
    </subcellularLocation>
</comment>
<dbReference type="InterPro" id="IPR027379">
    <property type="entry name" value="CLS_N"/>
</dbReference>
<dbReference type="GO" id="GO:0005886">
    <property type="term" value="C:plasma membrane"/>
    <property type="evidence" value="ECO:0007669"/>
    <property type="project" value="UniProtKB-SubCell"/>
</dbReference>
<keyword evidence="2" id="KW-1003">Cell membrane</keyword>
<feature type="transmembrane region" description="Helical" evidence="6">
    <location>
        <begin position="54"/>
        <end position="72"/>
    </location>
</feature>
<evidence type="ECO:0000256" key="4">
    <source>
        <dbReference type="ARBA" id="ARBA00022989"/>
    </source>
</evidence>
<evidence type="ECO:0000313" key="8">
    <source>
        <dbReference type="EMBL" id="EMY33798.1"/>
    </source>
</evidence>
<evidence type="ECO:0000313" key="9">
    <source>
        <dbReference type="Proteomes" id="UP000010729"/>
    </source>
</evidence>
<dbReference type="EMBL" id="ANPE02000154">
    <property type="protein sequence ID" value="EMY33798.1"/>
    <property type="molecule type" value="Genomic_DNA"/>
</dbReference>
<feature type="domain" description="Cardiolipin synthase N-terminal" evidence="7">
    <location>
        <begin position="32"/>
        <end position="74"/>
    </location>
</feature>
<evidence type="ECO:0000256" key="3">
    <source>
        <dbReference type="ARBA" id="ARBA00022692"/>
    </source>
</evidence>
<comment type="caution">
    <text evidence="8">The sequence shown here is derived from an EMBL/GenBank/DDBJ whole genome shotgun (WGS) entry which is preliminary data.</text>
</comment>
<dbReference type="Pfam" id="PF13396">
    <property type="entry name" value="PLDc_N"/>
    <property type="match status" value="1"/>
</dbReference>
<keyword evidence="3 6" id="KW-0812">Transmembrane</keyword>
<organism evidence="8 9">
    <name type="scientific">Arthrobacter crystallopoietes BAB-32</name>
    <dbReference type="NCBI Taxonomy" id="1246476"/>
    <lineage>
        <taxon>Bacteria</taxon>
        <taxon>Bacillati</taxon>
        <taxon>Actinomycetota</taxon>
        <taxon>Actinomycetes</taxon>
        <taxon>Micrococcales</taxon>
        <taxon>Micrococcaceae</taxon>
        <taxon>Crystallibacter</taxon>
    </lineage>
</organism>
<reference evidence="8 9" key="1">
    <citation type="journal article" date="2013" name="Genome Announc.">
        <title>Draft Genome Sequence of Arthrobacter crystallopoietes Strain BAB-32, Revealing Genes for Bioremediation.</title>
        <authorList>
            <person name="Joshi M.N."/>
            <person name="Pandit A.S."/>
            <person name="Sharma A."/>
            <person name="Pandya R.V."/>
            <person name="Desai S.M."/>
            <person name="Saxena A.K."/>
            <person name="Bagatharia S.B."/>
        </authorList>
    </citation>
    <scope>NUCLEOTIDE SEQUENCE [LARGE SCALE GENOMIC DNA]</scope>
    <source>
        <strain evidence="8 9">BAB-32</strain>
    </source>
</reference>
<gene>
    <name evidence="8" type="ORF">D477_013090</name>
</gene>
<evidence type="ECO:0000256" key="2">
    <source>
        <dbReference type="ARBA" id="ARBA00022475"/>
    </source>
</evidence>
<evidence type="ECO:0000256" key="1">
    <source>
        <dbReference type="ARBA" id="ARBA00004651"/>
    </source>
</evidence>